<dbReference type="Proteomes" id="UP001234297">
    <property type="component" value="Chromosome 10"/>
</dbReference>
<name>A0ACC2KL77_PERAE</name>
<dbReference type="EMBL" id="CM056818">
    <property type="protein sequence ID" value="KAJ8621801.1"/>
    <property type="molecule type" value="Genomic_DNA"/>
</dbReference>
<protein>
    <submittedName>
        <fullName evidence="1">Uncharacterized protein</fullName>
    </submittedName>
</protein>
<sequence>MMKIHPLTPVQPKRPGRKWCEEGDDGARSSGLVHAERTGISISRDTGITTYGIGMQPQSPGLLLNGRATDQSAPGSKHHIPEPKHHQKEAFHSEASSPQISCGNLEQPKAAVNCTPIRTSATRRSWQLQTA</sequence>
<evidence type="ECO:0000313" key="2">
    <source>
        <dbReference type="Proteomes" id="UP001234297"/>
    </source>
</evidence>
<comment type="caution">
    <text evidence="1">The sequence shown here is derived from an EMBL/GenBank/DDBJ whole genome shotgun (WGS) entry which is preliminary data.</text>
</comment>
<accession>A0ACC2KL77</accession>
<evidence type="ECO:0000313" key="1">
    <source>
        <dbReference type="EMBL" id="KAJ8621801.1"/>
    </source>
</evidence>
<organism evidence="1 2">
    <name type="scientific">Persea americana</name>
    <name type="common">Avocado</name>
    <dbReference type="NCBI Taxonomy" id="3435"/>
    <lineage>
        <taxon>Eukaryota</taxon>
        <taxon>Viridiplantae</taxon>
        <taxon>Streptophyta</taxon>
        <taxon>Embryophyta</taxon>
        <taxon>Tracheophyta</taxon>
        <taxon>Spermatophyta</taxon>
        <taxon>Magnoliopsida</taxon>
        <taxon>Magnoliidae</taxon>
        <taxon>Laurales</taxon>
        <taxon>Lauraceae</taxon>
        <taxon>Persea</taxon>
    </lineage>
</organism>
<gene>
    <name evidence="1" type="ORF">MRB53_030330</name>
</gene>
<reference evidence="1 2" key="1">
    <citation type="journal article" date="2022" name="Hortic Res">
        <title>A haplotype resolved chromosomal level avocado genome allows analysis of novel avocado genes.</title>
        <authorList>
            <person name="Nath O."/>
            <person name="Fletcher S.J."/>
            <person name="Hayward A."/>
            <person name="Shaw L.M."/>
            <person name="Masouleh A.K."/>
            <person name="Furtado A."/>
            <person name="Henry R.J."/>
            <person name="Mitter N."/>
        </authorList>
    </citation>
    <scope>NUCLEOTIDE SEQUENCE [LARGE SCALE GENOMIC DNA]</scope>
    <source>
        <strain evidence="2">cv. Hass</strain>
    </source>
</reference>
<proteinExistence type="predicted"/>
<keyword evidence="2" id="KW-1185">Reference proteome</keyword>